<geneLocation type="plasmid" evidence="3 4">
    <name>pDAETH-3</name>
</geneLocation>
<sequence>MSIRHLLLNVSLLTVSAQAYVVQPGDTLFSIARRAGVSVAELQRLNNLGDTALKVGQNITLPGEAVSPSLPPPTTPLLPTSPLPSASLPTLTCGPAVTAPAPSVPLPAVVTGKVSFYATVYDPGTMTSGQAYAIGPANVVMPLASTYKPTVLWAALRDVDAGRLKLNTPLTTTEANRSIEDYTPGTNPLLKLAHRAIEESENTAADILHRTVGTERVATLVSRLSPCTNVLLTTKTFWAAQAGMLPDLIPATDHATLLGAAAQYQGLAPAERLAFASRLNAASLKVSAPVLLQQLDLYFGGSTYDPSFDTAFQNTSTARAFTDLTAALYLRSGLKPQTRQIMREIMAKGCCHPKKAPFTYTYWGSKAGSGWRLLNLTGYVELPDGRALAYTYLNHESNTLDAEEMEEQIVPVTNWIGAVLGQLSK</sequence>
<dbReference type="InterPro" id="IPR036779">
    <property type="entry name" value="LysM_dom_sf"/>
</dbReference>
<proteinExistence type="predicted"/>
<dbReference type="PANTHER" id="PTHR35333:SF4">
    <property type="entry name" value="SLR0121 PROTEIN"/>
    <property type="match status" value="1"/>
</dbReference>
<dbReference type="Pfam" id="PF13354">
    <property type="entry name" value="Beta-lactamase2"/>
    <property type="match status" value="1"/>
</dbReference>
<dbReference type="SMART" id="SM00257">
    <property type="entry name" value="LysM"/>
    <property type="match status" value="1"/>
</dbReference>
<dbReference type="Proteomes" id="UP001064971">
    <property type="component" value="Plasmid pDAETH-3"/>
</dbReference>
<evidence type="ECO:0000313" key="4">
    <source>
        <dbReference type="Proteomes" id="UP001064971"/>
    </source>
</evidence>
<evidence type="ECO:0000259" key="2">
    <source>
        <dbReference type="PROSITE" id="PS51782"/>
    </source>
</evidence>
<dbReference type="Gene3D" id="3.10.350.10">
    <property type="entry name" value="LysM domain"/>
    <property type="match status" value="1"/>
</dbReference>
<keyword evidence="4" id="KW-1185">Reference proteome</keyword>
<dbReference type="SUPFAM" id="SSF56601">
    <property type="entry name" value="beta-lactamase/transpeptidase-like"/>
    <property type="match status" value="1"/>
</dbReference>
<keyword evidence="1" id="KW-0732">Signal</keyword>
<dbReference type="InterPro" id="IPR018392">
    <property type="entry name" value="LysM"/>
</dbReference>
<feature type="domain" description="LysM" evidence="2">
    <location>
        <begin position="18"/>
        <end position="61"/>
    </location>
</feature>
<dbReference type="Gene3D" id="3.40.710.10">
    <property type="entry name" value="DD-peptidase/beta-lactamase superfamily"/>
    <property type="match status" value="1"/>
</dbReference>
<dbReference type="PROSITE" id="PS51782">
    <property type="entry name" value="LYSM"/>
    <property type="match status" value="1"/>
</dbReference>
<dbReference type="InterPro" id="IPR000871">
    <property type="entry name" value="Beta-lactam_class-A"/>
</dbReference>
<dbReference type="InterPro" id="IPR045155">
    <property type="entry name" value="Beta-lactam_cat"/>
</dbReference>
<evidence type="ECO:0000313" key="3">
    <source>
        <dbReference type="EMBL" id="BDP44484.1"/>
    </source>
</evidence>
<reference evidence="3" key="1">
    <citation type="submission" date="2022-07" db="EMBL/GenBank/DDBJ databases">
        <title>Complete Genome Sequence of the Radioresistant Bacterium Deinococcus aetherius ST0316, Isolated from the Air Dust collected in Lower Stratosphere above Japan.</title>
        <authorList>
            <person name="Satoh K."/>
            <person name="Hagiwara K."/>
            <person name="Katsumata K."/>
            <person name="Kubo A."/>
            <person name="Yokobori S."/>
            <person name="Yamagishi A."/>
            <person name="Oono Y."/>
            <person name="Narumi I."/>
        </authorList>
    </citation>
    <scope>NUCLEOTIDE SEQUENCE</scope>
    <source>
        <strain evidence="3">ST0316</strain>
        <plasmid evidence="3">pDAETH-3</plasmid>
    </source>
</reference>
<feature type="chain" id="PRO_5046220814" description="LysM domain-containing protein" evidence="1">
    <location>
        <begin position="20"/>
        <end position="425"/>
    </location>
</feature>
<gene>
    <name evidence="3" type="ORF">DAETH_44530</name>
</gene>
<protein>
    <recommendedName>
        <fullName evidence="2">LysM domain-containing protein</fullName>
    </recommendedName>
</protein>
<dbReference type="CDD" id="cd00118">
    <property type="entry name" value="LysM"/>
    <property type="match status" value="1"/>
</dbReference>
<name>A0ABN6RP18_9DEIO</name>
<evidence type="ECO:0000256" key="1">
    <source>
        <dbReference type="SAM" id="SignalP"/>
    </source>
</evidence>
<organism evidence="3 4">
    <name type="scientific">Deinococcus aetherius</name>
    <dbReference type="NCBI Taxonomy" id="200252"/>
    <lineage>
        <taxon>Bacteria</taxon>
        <taxon>Thermotogati</taxon>
        <taxon>Deinococcota</taxon>
        <taxon>Deinococci</taxon>
        <taxon>Deinococcales</taxon>
        <taxon>Deinococcaceae</taxon>
        <taxon>Deinococcus</taxon>
    </lineage>
</organism>
<dbReference type="InterPro" id="IPR012338">
    <property type="entry name" value="Beta-lactam/transpept-like"/>
</dbReference>
<dbReference type="SUPFAM" id="SSF54106">
    <property type="entry name" value="LysM domain"/>
    <property type="match status" value="1"/>
</dbReference>
<dbReference type="Pfam" id="PF01476">
    <property type="entry name" value="LysM"/>
    <property type="match status" value="1"/>
</dbReference>
<dbReference type="PANTHER" id="PTHR35333">
    <property type="entry name" value="BETA-LACTAMASE"/>
    <property type="match status" value="1"/>
</dbReference>
<keyword evidence="3" id="KW-0614">Plasmid</keyword>
<dbReference type="EMBL" id="AP026563">
    <property type="protein sequence ID" value="BDP44484.1"/>
    <property type="molecule type" value="Genomic_DNA"/>
</dbReference>
<accession>A0ABN6RP18</accession>
<feature type="signal peptide" evidence="1">
    <location>
        <begin position="1"/>
        <end position="19"/>
    </location>
</feature>